<dbReference type="RefSeq" id="WP_198570040.1">
    <property type="nucleotide sequence ID" value="NZ_CP066167.1"/>
</dbReference>
<dbReference type="EMBL" id="CP066167">
    <property type="protein sequence ID" value="QQD18549.1"/>
    <property type="molecule type" value="Genomic_DNA"/>
</dbReference>
<proteinExistence type="predicted"/>
<evidence type="ECO:0000313" key="3">
    <source>
        <dbReference type="Proteomes" id="UP000596063"/>
    </source>
</evidence>
<feature type="transmembrane region" description="Helical" evidence="1">
    <location>
        <begin position="17"/>
        <end position="33"/>
    </location>
</feature>
<evidence type="ECO:0000313" key="2">
    <source>
        <dbReference type="EMBL" id="QQD18549.1"/>
    </source>
</evidence>
<keyword evidence="3" id="KW-1185">Reference proteome</keyword>
<sequence length="189" mass="21046">MFGELLFTTRARSKPQASLLAAIMVAGGALWFTPLPRTALFTGTGIASCLGLWAGVFALVHYFYGCRISVRRFGPEYPGAHPRFELRYREAGRKGLGILDIGHITGLAITPYPPPWWRSWLQPRWDQQSRTLRSRQFGYTGPGLAISYVLPPYASTDQRERTVMLPCRDAETLKSLLDSILVEDGALSA</sequence>
<organism evidence="2 3">
    <name type="scientific">Spongiibacter nanhainus</name>
    <dbReference type="NCBI Taxonomy" id="2794344"/>
    <lineage>
        <taxon>Bacteria</taxon>
        <taxon>Pseudomonadati</taxon>
        <taxon>Pseudomonadota</taxon>
        <taxon>Gammaproteobacteria</taxon>
        <taxon>Cellvibrionales</taxon>
        <taxon>Spongiibacteraceae</taxon>
        <taxon>Spongiibacter</taxon>
    </lineage>
</organism>
<reference evidence="2 3" key="1">
    <citation type="submission" date="2020-12" db="EMBL/GenBank/DDBJ databases">
        <authorList>
            <person name="Shan Y."/>
        </authorList>
    </citation>
    <scope>NUCLEOTIDE SEQUENCE [LARGE SCALE GENOMIC DNA]</scope>
    <source>
        <strain evidence="3">csc3.9</strain>
    </source>
</reference>
<gene>
    <name evidence="2" type="ORF">I6N98_01345</name>
</gene>
<dbReference type="AlphaFoldDB" id="A0A7T4R171"/>
<dbReference type="KEGG" id="snan:I6N98_01345"/>
<keyword evidence="1" id="KW-0812">Transmembrane</keyword>
<accession>A0A7T4R171</accession>
<keyword evidence="1" id="KW-1133">Transmembrane helix</keyword>
<dbReference type="Proteomes" id="UP000596063">
    <property type="component" value="Chromosome"/>
</dbReference>
<evidence type="ECO:0000256" key="1">
    <source>
        <dbReference type="SAM" id="Phobius"/>
    </source>
</evidence>
<keyword evidence="1" id="KW-0472">Membrane</keyword>
<protein>
    <submittedName>
        <fullName evidence="2">Uncharacterized protein</fullName>
    </submittedName>
</protein>
<name>A0A7T4R171_9GAMM</name>
<feature type="transmembrane region" description="Helical" evidence="1">
    <location>
        <begin position="39"/>
        <end position="64"/>
    </location>
</feature>